<feature type="domain" description="PIN" evidence="1">
    <location>
        <begin position="1"/>
        <end position="119"/>
    </location>
</feature>
<dbReference type="EC" id="3.1.-.-" evidence="2"/>
<dbReference type="SUPFAM" id="SSF88723">
    <property type="entry name" value="PIN domain-like"/>
    <property type="match status" value="1"/>
</dbReference>
<name>A0A7G9YW15_9EURY</name>
<dbReference type="CDD" id="cd09879">
    <property type="entry name" value="PIN_VapC_AF0591-like"/>
    <property type="match status" value="1"/>
</dbReference>
<evidence type="ECO:0000259" key="1">
    <source>
        <dbReference type="SMART" id="SM00670"/>
    </source>
</evidence>
<organism evidence="2">
    <name type="scientific">Candidatus Methanophagaceae archaeon ANME-1 ERB6</name>
    <dbReference type="NCBI Taxonomy" id="2759912"/>
    <lineage>
        <taxon>Archaea</taxon>
        <taxon>Methanobacteriati</taxon>
        <taxon>Methanobacteriota</taxon>
        <taxon>Stenosarchaea group</taxon>
        <taxon>Methanomicrobia</taxon>
        <taxon>Candidatus Methanophagales</taxon>
        <taxon>Candidatus Methanophagaceae</taxon>
    </lineage>
</organism>
<dbReference type="EMBL" id="MT631503">
    <property type="protein sequence ID" value="QNO52199.1"/>
    <property type="molecule type" value="Genomic_DNA"/>
</dbReference>
<dbReference type="InterPro" id="IPR029060">
    <property type="entry name" value="PIN-like_dom_sf"/>
</dbReference>
<dbReference type="Pfam" id="PF18477">
    <property type="entry name" value="PIN_9"/>
    <property type="match status" value="1"/>
</dbReference>
<protein>
    <submittedName>
        <fullName evidence="2">Ribonuclease VapC9</fullName>
        <ecNumber evidence="2">3.1.-.-</ecNumber>
    </submittedName>
</protein>
<gene>
    <name evidence="2" type="primary">vapC9</name>
    <name evidence="2" type="ORF">LFOEMHHC_00025</name>
</gene>
<reference evidence="2" key="1">
    <citation type="submission" date="2020-06" db="EMBL/GenBank/DDBJ databases">
        <title>Unique genomic features of the anaerobic methanotrophic archaea.</title>
        <authorList>
            <person name="Chadwick G.L."/>
            <person name="Skennerton C.T."/>
            <person name="Laso-Perez R."/>
            <person name="Leu A.O."/>
            <person name="Speth D.R."/>
            <person name="Yu H."/>
            <person name="Morgan-Lang C."/>
            <person name="Hatzenpichler R."/>
            <person name="Goudeau D."/>
            <person name="Malmstrom R."/>
            <person name="Brazelton W.J."/>
            <person name="Woyke T."/>
            <person name="Hallam S.J."/>
            <person name="Tyson G.W."/>
            <person name="Wegener G."/>
            <person name="Boetius A."/>
            <person name="Orphan V."/>
        </authorList>
    </citation>
    <scope>NUCLEOTIDE SEQUENCE</scope>
</reference>
<evidence type="ECO:0000313" key="2">
    <source>
        <dbReference type="EMBL" id="QNO52199.1"/>
    </source>
</evidence>
<sequence>MIVDTNALLIPGEFGVDIFDELERLGYEHIIVPKAVLSELGRLRRRQDLKGKEKRAAKIGYSLVLKYVQEEHDGCMVTINKEEEEEESGGRERDVDELIIKMALKLKAAVLTSDEPLRRKLSKAGIATVYLRGKSRLEVK</sequence>
<dbReference type="InterPro" id="IPR041120">
    <property type="entry name" value="PIN_9"/>
</dbReference>
<accession>A0A7G9YW15</accession>
<dbReference type="SMART" id="SM00670">
    <property type="entry name" value="PINc"/>
    <property type="match status" value="1"/>
</dbReference>
<dbReference type="InterPro" id="IPR002716">
    <property type="entry name" value="PIN_dom"/>
</dbReference>
<dbReference type="Gene3D" id="3.40.50.1010">
    <property type="entry name" value="5'-nuclease"/>
    <property type="match status" value="1"/>
</dbReference>
<proteinExistence type="predicted"/>
<dbReference type="AlphaFoldDB" id="A0A7G9YW15"/>
<keyword evidence="2" id="KW-0378">Hydrolase</keyword>
<dbReference type="GO" id="GO:0016787">
    <property type="term" value="F:hydrolase activity"/>
    <property type="evidence" value="ECO:0007669"/>
    <property type="project" value="UniProtKB-KW"/>
</dbReference>